<evidence type="ECO:0000313" key="1">
    <source>
        <dbReference type="EMBL" id="MBS4537085.1"/>
    </source>
</evidence>
<dbReference type="Proteomes" id="UP000724672">
    <property type="component" value="Unassembled WGS sequence"/>
</dbReference>
<gene>
    <name evidence="1" type="ORF">GOQ27_01345</name>
</gene>
<dbReference type="EMBL" id="WSFT01000012">
    <property type="protein sequence ID" value="MBS4537085.1"/>
    <property type="molecule type" value="Genomic_DNA"/>
</dbReference>
<dbReference type="RefSeq" id="WP_203365016.1">
    <property type="nucleotide sequence ID" value="NZ_WSFT01000012.1"/>
</dbReference>
<reference evidence="1" key="1">
    <citation type="submission" date="2019-12" db="EMBL/GenBank/DDBJ databases">
        <title>Clostridiaceae gen. nov. sp. nov., isolated from sediment in Xinjiang, China.</title>
        <authorList>
            <person name="Zhang R."/>
        </authorList>
    </citation>
    <scope>NUCLEOTIDE SEQUENCE</scope>
    <source>
        <strain evidence="1">D2Q-11</strain>
    </source>
</reference>
<dbReference type="AlphaFoldDB" id="A0A942UTE2"/>
<comment type="caution">
    <text evidence="1">The sequence shown here is derived from an EMBL/GenBank/DDBJ whole genome shotgun (WGS) entry which is preliminary data.</text>
</comment>
<keyword evidence="2" id="KW-1185">Reference proteome</keyword>
<protein>
    <submittedName>
        <fullName evidence="1">Uncharacterized protein</fullName>
    </submittedName>
</protein>
<evidence type="ECO:0000313" key="2">
    <source>
        <dbReference type="Proteomes" id="UP000724672"/>
    </source>
</evidence>
<name>A0A942UTE2_9FIRM</name>
<organism evidence="1 2">
    <name type="scientific">Anaeromonas frigoriresistens</name>
    <dbReference type="NCBI Taxonomy" id="2683708"/>
    <lineage>
        <taxon>Bacteria</taxon>
        <taxon>Bacillati</taxon>
        <taxon>Bacillota</taxon>
        <taxon>Tissierellia</taxon>
        <taxon>Tissierellales</taxon>
        <taxon>Thermohalobacteraceae</taxon>
        <taxon>Anaeromonas</taxon>
    </lineage>
</organism>
<sequence length="215" mass="24908">MLVNTNLALAIRCNKCGKIHTNNITLFQLKNNSYININCNCGETKARIKTENYKEYCLEIPCFACEETHIFKYSLDQLLKGNLVIRCLDGVEICFLGDETDVKELLKGQKDDFTRVIEELSFYDYFTNNDIMTKSVNKIKELEQEGSIICECGEENIGIDLFSDRIEIKCLQCNGVQIIYAESDEDFNNLLSRDYIMIHKHAVEYIDAFKFNNDR</sequence>
<proteinExistence type="predicted"/>
<accession>A0A942UTE2</accession>